<proteinExistence type="predicted"/>
<gene>
    <name evidence="4" type="ORF">C6P45_000521</name>
</gene>
<evidence type="ECO:0000256" key="1">
    <source>
        <dbReference type="SAM" id="MobiDB-lite"/>
    </source>
</evidence>
<dbReference type="PANTHER" id="PTHR36089:SF1">
    <property type="entry name" value="CHITIN SYNTHASE 3 COMPLEX PROTEIN CSI2-RELATED"/>
    <property type="match status" value="1"/>
</dbReference>
<evidence type="ECO:0000313" key="5">
    <source>
        <dbReference type="Proteomes" id="UP000750334"/>
    </source>
</evidence>
<keyword evidence="3" id="KW-0732">Signal</keyword>
<accession>A0A9P7B941</accession>
<feature type="signal peptide" evidence="3">
    <location>
        <begin position="1"/>
        <end position="27"/>
    </location>
</feature>
<dbReference type="Proteomes" id="UP000750334">
    <property type="component" value="Unassembled WGS sequence"/>
</dbReference>
<dbReference type="GO" id="GO:0000324">
    <property type="term" value="C:fungal-type vacuole"/>
    <property type="evidence" value="ECO:0007669"/>
    <property type="project" value="TreeGrafter"/>
</dbReference>
<sequence>MLSKFRHNNAIWISLILLSFISSLINASPAYKHRHIHKRALPTLVTTTSTTTTSSSTTSNTINTIATSTTNGTTGYNSNSAISNQTYSYNTSAITSIVRYSTTSIDYISNPVTIPNNNQLKNPNIIIRTATDGTVFIAFASCLGAIIIALIITFVILSFKAWHSARHENHIKTIQDSYNNDPFNNGNITPNDFNYYGSNFVNSDMSSFMSSGSESYDDNEKNSDLSEKVLKNKNSRLSLYSLGSNSALNLLNNFDDSNNNKKNTNNNMSNPRLSMFISPTEILQNETHQWNNNGSSTNASSESFFDSQISTPTAQGVPTATSQFITNDYSEFNRTFDNKQNGATKAKPFRPPSVHLDELLNLQDDSK</sequence>
<name>A0A9P7B941_MAUEX</name>
<dbReference type="AlphaFoldDB" id="A0A9P7B941"/>
<dbReference type="InterPro" id="IPR051009">
    <property type="entry name" value="PRM"/>
</dbReference>
<organism evidence="4 5">
    <name type="scientific">Maudiozyma exigua</name>
    <name type="common">Yeast</name>
    <name type="synonym">Kazachstania exigua</name>
    <dbReference type="NCBI Taxonomy" id="34358"/>
    <lineage>
        <taxon>Eukaryota</taxon>
        <taxon>Fungi</taxon>
        <taxon>Dikarya</taxon>
        <taxon>Ascomycota</taxon>
        <taxon>Saccharomycotina</taxon>
        <taxon>Saccharomycetes</taxon>
        <taxon>Saccharomycetales</taxon>
        <taxon>Saccharomycetaceae</taxon>
        <taxon>Maudiozyma</taxon>
    </lineage>
</organism>
<keyword evidence="2" id="KW-0812">Transmembrane</keyword>
<comment type="caution">
    <text evidence="4">The sequence shown here is derived from an EMBL/GenBank/DDBJ whole genome shotgun (WGS) entry which is preliminary data.</text>
</comment>
<feature type="transmembrane region" description="Helical" evidence="2">
    <location>
        <begin position="135"/>
        <end position="157"/>
    </location>
</feature>
<feature type="region of interest" description="Disordered" evidence="1">
    <location>
        <begin position="253"/>
        <end position="272"/>
    </location>
</feature>
<dbReference type="OrthoDB" id="4065319at2759"/>
<evidence type="ECO:0008006" key="6">
    <source>
        <dbReference type="Google" id="ProtNLM"/>
    </source>
</evidence>
<feature type="compositionally biased region" description="Low complexity" evidence="1">
    <location>
        <begin position="253"/>
        <end position="270"/>
    </location>
</feature>
<feature type="chain" id="PRO_5040323496" description="Mid2 domain-containing protein" evidence="3">
    <location>
        <begin position="28"/>
        <end position="367"/>
    </location>
</feature>
<evidence type="ECO:0000313" key="4">
    <source>
        <dbReference type="EMBL" id="KAG0664851.1"/>
    </source>
</evidence>
<evidence type="ECO:0000256" key="3">
    <source>
        <dbReference type="SAM" id="SignalP"/>
    </source>
</evidence>
<dbReference type="PANTHER" id="PTHR36089">
    <property type="entry name" value="CHITIN SYNTHASE 3 COMPLEX PROTEIN CSI2-RELATED"/>
    <property type="match status" value="1"/>
</dbReference>
<feature type="region of interest" description="Disordered" evidence="1">
    <location>
        <begin position="335"/>
        <end position="355"/>
    </location>
</feature>
<keyword evidence="5" id="KW-1185">Reference proteome</keyword>
<keyword evidence="2" id="KW-0472">Membrane</keyword>
<dbReference type="GO" id="GO:0005935">
    <property type="term" value="C:cellular bud neck"/>
    <property type="evidence" value="ECO:0007669"/>
    <property type="project" value="TreeGrafter"/>
</dbReference>
<reference evidence="4 5" key="1">
    <citation type="submission" date="2020-11" db="EMBL/GenBank/DDBJ databases">
        <title>Kefir isolates.</title>
        <authorList>
            <person name="Marcisauskas S."/>
            <person name="Kim Y."/>
            <person name="Blasche S."/>
        </authorList>
    </citation>
    <scope>NUCLEOTIDE SEQUENCE [LARGE SCALE GENOMIC DNA]</scope>
    <source>
        <strain evidence="4 5">OG2</strain>
    </source>
</reference>
<dbReference type="EMBL" id="PUHR01000116">
    <property type="protein sequence ID" value="KAG0664851.1"/>
    <property type="molecule type" value="Genomic_DNA"/>
</dbReference>
<evidence type="ECO:0000256" key="2">
    <source>
        <dbReference type="SAM" id="Phobius"/>
    </source>
</evidence>
<keyword evidence="2" id="KW-1133">Transmembrane helix</keyword>
<protein>
    <recommendedName>
        <fullName evidence="6">Mid2 domain-containing protein</fullName>
    </recommendedName>
</protein>